<keyword evidence="1" id="KW-0732">Signal</keyword>
<evidence type="ECO:0000256" key="2">
    <source>
        <dbReference type="ARBA" id="ARBA00022737"/>
    </source>
</evidence>
<dbReference type="InterPro" id="IPR011042">
    <property type="entry name" value="6-blade_b-propeller_TolB-like"/>
</dbReference>
<comment type="caution">
    <text evidence="5">The sequence shown here is derived from an EMBL/GenBank/DDBJ whole genome shotgun (WGS) entry which is preliminary data.</text>
</comment>
<dbReference type="PROSITE" id="PS51125">
    <property type="entry name" value="NHL"/>
    <property type="match status" value="2"/>
</dbReference>
<dbReference type="Pfam" id="PF17170">
    <property type="entry name" value="DUF5128"/>
    <property type="match status" value="1"/>
</dbReference>
<evidence type="ECO:0000313" key="6">
    <source>
        <dbReference type="Proteomes" id="UP001174909"/>
    </source>
</evidence>
<evidence type="ECO:0000313" key="5">
    <source>
        <dbReference type="EMBL" id="CAI8030604.1"/>
    </source>
</evidence>
<accession>A0AA35SJK8</accession>
<reference evidence="5" key="1">
    <citation type="submission" date="2023-03" db="EMBL/GenBank/DDBJ databases">
        <authorList>
            <person name="Steffen K."/>
            <person name="Cardenas P."/>
        </authorList>
    </citation>
    <scope>NUCLEOTIDE SEQUENCE</scope>
</reference>
<evidence type="ECO:0000256" key="1">
    <source>
        <dbReference type="ARBA" id="ARBA00022729"/>
    </source>
</evidence>
<feature type="repeat" description="NHL" evidence="4">
    <location>
        <begin position="108"/>
        <end position="147"/>
    </location>
</feature>
<dbReference type="GO" id="GO:0004497">
    <property type="term" value="F:monooxygenase activity"/>
    <property type="evidence" value="ECO:0007669"/>
    <property type="project" value="UniProtKB-KW"/>
</dbReference>
<keyword evidence="3" id="KW-0325">Glycoprotein</keyword>
<dbReference type="InterPro" id="IPR001258">
    <property type="entry name" value="NHL_repeat"/>
</dbReference>
<evidence type="ECO:0000256" key="3">
    <source>
        <dbReference type="ARBA" id="ARBA00023180"/>
    </source>
</evidence>
<dbReference type="AlphaFoldDB" id="A0AA35SJK8"/>
<gene>
    <name evidence="5" type="ORF">GBAR_LOCUS17338</name>
</gene>
<keyword evidence="6" id="KW-1185">Reference proteome</keyword>
<dbReference type="PANTHER" id="PTHR10680:SF38">
    <property type="entry name" value="BLL1368 PROTEIN"/>
    <property type="match status" value="1"/>
</dbReference>
<dbReference type="EMBL" id="CASHTH010002487">
    <property type="protein sequence ID" value="CAI8030604.1"/>
    <property type="molecule type" value="Genomic_DNA"/>
</dbReference>
<keyword evidence="5" id="KW-0503">Monooxygenase</keyword>
<keyword evidence="2" id="KW-0677">Repeat</keyword>
<dbReference type="Gene3D" id="2.120.10.30">
    <property type="entry name" value="TolB, C-terminal domain"/>
    <property type="match status" value="2"/>
</dbReference>
<keyword evidence="5" id="KW-0560">Oxidoreductase</keyword>
<name>A0AA35SJK8_GEOBA</name>
<proteinExistence type="predicted"/>
<organism evidence="5 6">
    <name type="scientific">Geodia barretti</name>
    <name type="common">Barrett's horny sponge</name>
    <dbReference type="NCBI Taxonomy" id="519541"/>
    <lineage>
        <taxon>Eukaryota</taxon>
        <taxon>Metazoa</taxon>
        <taxon>Porifera</taxon>
        <taxon>Demospongiae</taxon>
        <taxon>Heteroscleromorpha</taxon>
        <taxon>Tetractinellida</taxon>
        <taxon>Astrophorina</taxon>
        <taxon>Geodiidae</taxon>
        <taxon>Geodia</taxon>
    </lineage>
</organism>
<sequence length="238" mass="26857">MVVFDREGNFLASWGEDILKDSHGIFIDAEDNIYCVEREVHVMHKFTPDGELLMTLGTPDQPGAEGEPFNLPTDLALGPDGEMFISDGYGNARMHKYSPDGEYIMSWGSPGTGPGEFDLPHCVRVDRHNRVMVADRNNNRIQFFTLDGEYIEEWGGFLEPDTIFIDDDDIVYVAELAQRVTILTLDGEIIAQWGSERGSTVPGEFFACPHGIWVDSHGDLYVSEVQVDHRLQKFVRQK</sequence>
<protein>
    <submittedName>
        <fullName evidence="5">Peptidyl-glycine alpha-amidating monooxygenase</fullName>
    </submittedName>
</protein>
<dbReference type="Proteomes" id="UP001174909">
    <property type="component" value="Unassembled WGS sequence"/>
</dbReference>
<dbReference type="SUPFAM" id="SSF63829">
    <property type="entry name" value="Calcium-dependent phosphotriesterase"/>
    <property type="match status" value="1"/>
</dbReference>
<dbReference type="PANTHER" id="PTHR10680">
    <property type="entry name" value="PEPTIDYL-GLYCINE ALPHA-AMIDATING MONOOXYGENASE"/>
    <property type="match status" value="1"/>
</dbReference>
<evidence type="ECO:0000256" key="4">
    <source>
        <dbReference type="PROSITE-ProRule" id="PRU00504"/>
    </source>
</evidence>
<dbReference type="CDD" id="cd14958">
    <property type="entry name" value="NHL_PAL_like"/>
    <property type="match status" value="1"/>
</dbReference>
<feature type="repeat" description="NHL" evidence="4">
    <location>
        <begin position="56"/>
        <end position="100"/>
    </location>
</feature>